<evidence type="ECO:0000256" key="5">
    <source>
        <dbReference type="ARBA" id="ARBA00022824"/>
    </source>
</evidence>
<proteinExistence type="inferred from homology"/>
<dbReference type="Proteomes" id="UP000663760">
    <property type="component" value="Chromosome 5"/>
</dbReference>
<dbReference type="InterPro" id="IPR050307">
    <property type="entry name" value="Sterol_Desaturase_Related"/>
</dbReference>
<keyword evidence="6" id="KW-1133">Transmembrane helix</keyword>
<dbReference type="GO" id="GO:0016491">
    <property type="term" value="F:oxidoreductase activity"/>
    <property type="evidence" value="ECO:0007669"/>
    <property type="project" value="InterPro"/>
</dbReference>
<evidence type="ECO:0000256" key="4">
    <source>
        <dbReference type="ARBA" id="ARBA00022692"/>
    </source>
</evidence>
<reference evidence="11" key="1">
    <citation type="submission" date="2020-02" db="EMBL/GenBank/DDBJ databases">
        <authorList>
            <person name="Scholz U."/>
            <person name="Mascher M."/>
            <person name="Fiebig A."/>
        </authorList>
    </citation>
    <scope>NUCLEOTIDE SEQUENCE</scope>
</reference>
<evidence type="ECO:0000259" key="10">
    <source>
        <dbReference type="Pfam" id="PF04116"/>
    </source>
</evidence>
<dbReference type="AlphaFoldDB" id="A0A7I8KEX8"/>
<sequence length="261" mass="29719">MELFTSDEAVMTFVPVAVYWLHSGLYEVYAAALEKYRLHPMKEDARNRVSKLDVVRGVLLQQALQTAISLFLFKLTGEGIKPAEEPGTCSLVSTTRQFFVTAVVMDPWQYLMHHQMHRSLFLYKHVHSRHHRLVVTYAFGAQYNHRVDGLLIETASGTAAFLVSGMCTVKGVDDHWGYLLPWNSYILFRNNAAYHDVNHQLAGGNCNLSQPFFTVWDRLFGTYVPYSVEERPAGGFLAKSAPRGFPFCPSFTSRLTLLNRY</sequence>
<dbReference type="InterPro" id="IPR006694">
    <property type="entry name" value="Fatty_acid_hydroxylase"/>
</dbReference>
<keyword evidence="7" id="KW-0472">Membrane</keyword>
<evidence type="ECO:0000256" key="8">
    <source>
        <dbReference type="ARBA" id="ARBA00023239"/>
    </source>
</evidence>
<evidence type="ECO:0000313" key="11">
    <source>
        <dbReference type="EMBL" id="CAA7396082.1"/>
    </source>
</evidence>
<keyword evidence="8" id="KW-0456">Lyase</keyword>
<keyword evidence="5" id="KW-0256">Endoplasmic reticulum</keyword>
<dbReference type="PANTHER" id="PTHR11863">
    <property type="entry name" value="STEROL DESATURASE"/>
    <property type="match status" value="1"/>
</dbReference>
<dbReference type="GO" id="GO:0008610">
    <property type="term" value="P:lipid biosynthetic process"/>
    <property type="evidence" value="ECO:0007669"/>
    <property type="project" value="InterPro"/>
</dbReference>
<evidence type="ECO:0000256" key="3">
    <source>
        <dbReference type="ARBA" id="ARBA00013146"/>
    </source>
</evidence>
<dbReference type="GO" id="GO:0005789">
    <property type="term" value="C:endoplasmic reticulum membrane"/>
    <property type="evidence" value="ECO:0007669"/>
    <property type="project" value="UniProtKB-SubCell"/>
</dbReference>
<dbReference type="Pfam" id="PF04116">
    <property type="entry name" value="FA_hydroxylase"/>
    <property type="match status" value="1"/>
</dbReference>
<gene>
    <name evidence="11" type="ORF">SI8410_05006745</name>
</gene>
<protein>
    <recommendedName>
        <fullName evidence="3">aldehyde oxygenase (deformylating)</fullName>
        <ecNumber evidence="3">4.1.99.5</ecNumber>
    </recommendedName>
</protein>
<evidence type="ECO:0000256" key="2">
    <source>
        <dbReference type="ARBA" id="ARBA00009324"/>
    </source>
</evidence>
<evidence type="ECO:0000256" key="7">
    <source>
        <dbReference type="ARBA" id="ARBA00023136"/>
    </source>
</evidence>
<dbReference type="GO" id="GO:0005506">
    <property type="term" value="F:iron ion binding"/>
    <property type="evidence" value="ECO:0007669"/>
    <property type="project" value="InterPro"/>
</dbReference>
<dbReference type="EC" id="4.1.99.5" evidence="3"/>
<dbReference type="EMBL" id="LR746268">
    <property type="protein sequence ID" value="CAA7396082.1"/>
    <property type="molecule type" value="Genomic_DNA"/>
</dbReference>
<evidence type="ECO:0000256" key="1">
    <source>
        <dbReference type="ARBA" id="ARBA00004477"/>
    </source>
</evidence>
<evidence type="ECO:0000313" key="12">
    <source>
        <dbReference type="Proteomes" id="UP000663760"/>
    </source>
</evidence>
<accession>A0A7I8KEX8</accession>
<feature type="domain" description="Fatty acid hydroxylase" evidence="10">
    <location>
        <begin position="99"/>
        <end position="222"/>
    </location>
</feature>
<dbReference type="GO" id="GO:0071771">
    <property type="term" value="F:aldehyde oxygenase (deformylating) activity"/>
    <property type="evidence" value="ECO:0007669"/>
    <property type="project" value="UniProtKB-EC"/>
</dbReference>
<comment type="subcellular location">
    <subcellularLocation>
        <location evidence="1">Endoplasmic reticulum membrane</location>
        <topology evidence="1">Multi-pass membrane protein</topology>
    </subcellularLocation>
</comment>
<keyword evidence="4" id="KW-0812">Transmembrane</keyword>
<evidence type="ECO:0000256" key="9">
    <source>
        <dbReference type="ARBA" id="ARBA00047909"/>
    </source>
</evidence>
<comment type="similarity">
    <text evidence="2">Belongs to the sterol desaturase family.</text>
</comment>
<keyword evidence="12" id="KW-1185">Reference proteome</keyword>
<name>A0A7I8KEX8_SPIIN</name>
<comment type="catalytic activity">
    <reaction evidence="9">
        <text>a long-chain fatty aldehyde + 2 NADPH + O2 + H(+) = a long-chain alkane + formate + 2 NADP(+) + H2O</text>
        <dbReference type="Rhea" id="RHEA:21440"/>
        <dbReference type="ChEBI" id="CHEBI:15377"/>
        <dbReference type="ChEBI" id="CHEBI:15378"/>
        <dbReference type="ChEBI" id="CHEBI:15379"/>
        <dbReference type="ChEBI" id="CHEBI:15740"/>
        <dbReference type="ChEBI" id="CHEBI:17176"/>
        <dbReference type="ChEBI" id="CHEBI:57783"/>
        <dbReference type="ChEBI" id="CHEBI:58349"/>
        <dbReference type="ChEBI" id="CHEBI:83563"/>
        <dbReference type="EC" id="4.1.99.5"/>
    </reaction>
</comment>
<evidence type="ECO:0000256" key="6">
    <source>
        <dbReference type="ARBA" id="ARBA00022989"/>
    </source>
</evidence>
<dbReference type="OrthoDB" id="408954at2759"/>
<organism evidence="11 12">
    <name type="scientific">Spirodela intermedia</name>
    <name type="common">Intermediate duckweed</name>
    <dbReference type="NCBI Taxonomy" id="51605"/>
    <lineage>
        <taxon>Eukaryota</taxon>
        <taxon>Viridiplantae</taxon>
        <taxon>Streptophyta</taxon>
        <taxon>Embryophyta</taxon>
        <taxon>Tracheophyta</taxon>
        <taxon>Spermatophyta</taxon>
        <taxon>Magnoliopsida</taxon>
        <taxon>Liliopsida</taxon>
        <taxon>Araceae</taxon>
        <taxon>Lemnoideae</taxon>
        <taxon>Spirodela</taxon>
    </lineage>
</organism>